<dbReference type="PANTHER" id="PTHR42934">
    <property type="entry name" value="GLYCOLATE OXIDASE SUBUNIT GLCD"/>
    <property type="match status" value="1"/>
</dbReference>
<evidence type="ECO:0000256" key="4">
    <source>
        <dbReference type="ARBA" id="ARBA00023002"/>
    </source>
</evidence>
<dbReference type="Gene3D" id="3.30.70.2740">
    <property type="match status" value="1"/>
</dbReference>
<dbReference type="InterPro" id="IPR016164">
    <property type="entry name" value="FAD-linked_Oxase-like_C"/>
</dbReference>
<dbReference type="Gene3D" id="3.30.43.10">
    <property type="entry name" value="Uridine Diphospho-n-acetylenolpyruvylglucosamine Reductase, domain 2"/>
    <property type="match status" value="1"/>
</dbReference>
<evidence type="ECO:0000313" key="7">
    <source>
        <dbReference type="Proteomes" id="UP000425960"/>
    </source>
</evidence>
<dbReference type="GO" id="GO:0016491">
    <property type="term" value="F:oxidoreductase activity"/>
    <property type="evidence" value="ECO:0007669"/>
    <property type="project" value="UniProtKB-KW"/>
</dbReference>
<evidence type="ECO:0000256" key="2">
    <source>
        <dbReference type="ARBA" id="ARBA00022630"/>
    </source>
</evidence>
<dbReference type="InterPro" id="IPR016171">
    <property type="entry name" value="Vanillyl_alc_oxidase_C-sub2"/>
</dbReference>
<dbReference type="InterPro" id="IPR004113">
    <property type="entry name" value="FAD-bd_oxidored_4_C"/>
</dbReference>
<organism evidence="6 7">
    <name type="scientific">Desulfosarcina ovata subsp. sediminis</name>
    <dbReference type="NCBI Taxonomy" id="885957"/>
    <lineage>
        <taxon>Bacteria</taxon>
        <taxon>Pseudomonadati</taxon>
        <taxon>Thermodesulfobacteriota</taxon>
        <taxon>Desulfobacteria</taxon>
        <taxon>Desulfobacterales</taxon>
        <taxon>Desulfosarcinaceae</taxon>
        <taxon>Desulfosarcina</taxon>
    </lineage>
</organism>
<evidence type="ECO:0000256" key="3">
    <source>
        <dbReference type="ARBA" id="ARBA00022827"/>
    </source>
</evidence>
<dbReference type="AlphaFoldDB" id="A0A5K7ZYD5"/>
<name>A0A5K7ZYD5_9BACT</name>
<keyword evidence="2" id="KW-0285">Flavoprotein</keyword>
<dbReference type="EMBL" id="AP021876">
    <property type="protein sequence ID" value="BBO85285.1"/>
    <property type="molecule type" value="Genomic_DNA"/>
</dbReference>
<keyword evidence="3" id="KW-0274">FAD</keyword>
<dbReference type="Gene3D" id="1.10.45.10">
    <property type="entry name" value="Vanillyl-alcohol Oxidase, Chain A, domain 4"/>
    <property type="match status" value="1"/>
</dbReference>
<dbReference type="FunFam" id="1.10.45.10:FF:000001">
    <property type="entry name" value="D-lactate dehydrogenase mitochondrial"/>
    <property type="match status" value="1"/>
</dbReference>
<gene>
    <name evidence="6" type="primary">glcD-1</name>
    <name evidence="6" type="ORF">DSCO28_58510</name>
</gene>
<accession>A0A5K7ZYD5</accession>
<dbReference type="InterPro" id="IPR016166">
    <property type="entry name" value="FAD-bd_PCMH"/>
</dbReference>
<comment type="cofactor">
    <cofactor evidence="1">
        <name>FAD</name>
        <dbReference type="ChEBI" id="CHEBI:57692"/>
    </cofactor>
</comment>
<dbReference type="Gene3D" id="3.30.465.10">
    <property type="match status" value="1"/>
</dbReference>
<protein>
    <submittedName>
        <fullName evidence="6">FAD-binding protein</fullName>
    </submittedName>
</protein>
<dbReference type="KEGG" id="dov:DSCO28_58510"/>
<dbReference type="InterPro" id="IPR016169">
    <property type="entry name" value="FAD-bd_PCMH_sub2"/>
</dbReference>
<dbReference type="PROSITE" id="PS51387">
    <property type="entry name" value="FAD_PCMH"/>
    <property type="match status" value="1"/>
</dbReference>
<dbReference type="Gene3D" id="3.30.70.2190">
    <property type="match status" value="1"/>
</dbReference>
<dbReference type="InterPro" id="IPR016167">
    <property type="entry name" value="FAD-bd_PCMH_sub1"/>
</dbReference>
<evidence type="ECO:0000256" key="1">
    <source>
        <dbReference type="ARBA" id="ARBA00001974"/>
    </source>
</evidence>
<dbReference type="InterPro" id="IPR051914">
    <property type="entry name" value="FAD-linked_OxidoTrans_Type4"/>
</dbReference>
<dbReference type="InterPro" id="IPR006094">
    <property type="entry name" value="Oxid_FAD_bind_N"/>
</dbReference>
<dbReference type="SUPFAM" id="SSF56176">
    <property type="entry name" value="FAD-binding/transporter-associated domain-like"/>
    <property type="match status" value="1"/>
</dbReference>
<reference evidence="6 7" key="1">
    <citation type="submission" date="2019-11" db="EMBL/GenBank/DDBJ databases">
        <title>Comparative genomics of hydrocarbon-degrading Desulfosarcina strains.</title>
        <authorList>
            <person name="Watanabe M."/>
            <person name="Kojima H."/>
            <person name="Fukui M."/>
        </authorList>
    </citation>
    <scope>NUCLEOTIDE SEQUENCE [LARGE SCALE GENOMIC DNA]</scope>
    <source>
        <strain evidence="6 7">28bB2T</strain>
    </source>
</reference>
<sequence>MQDNARRQLRQLLGPENFLEEREDCLTYAFDASEGACLPEAVAFPETAEAVSEILAIANTHRIPIVPRGAGSGLTGGAVPLSGGIVMTMNRMNRIISVDTGNLQAIVEPGVITARLHAAMEAKGLFYPPDPASMDICTIGGNLAENAGGMRAVKYGVTKDFVMGLEVVLANGEIIHTGSRCIKDVVGYDLTRLFVGSEGTLGVITRAVLKLLPLPEGKQTLLAAFGAMEAAAQTIADVIKSGIIPTTMEFMDKHCIRAVTQYQDTGLPVDAEAVLLIEVDGTPHAIETGIKRVQAVCTANRALSVDVARDAADQERLWRSRRAIHAALGLVWPRWEEEDIAVPIARVPEMVRRVDDIAKETGAFIVCFGHAGDGNIHVSLAPHDKNTPHEALTQARAAILKDAIALEGRIAAEHGIGLIKRNQIGWNLDAPTLSLMRQIKGLLDPNGILNPGKVFPSTLTCSAPFGH</sequence>
<dbReference type="Proteomes" id="UP000425960">
    <property type="component" value="Chromosome"/>
</dbReference>
<dbReference type="GO" id="GO:0071949">
    <property type="term" value="F:FAD binding"/>
    <property type="evidence" value="ECO:0007669"/>
    <property type="project" value="InterPro"/>
</dbReference>
<dbReference type="SUPFAM" id="SSF55103">
    <property type="entry name" value="FAD-linked oxidases, C-terminal domain"/>
    <property type="match status" value="1"/>
</dbReference>
<dbReference type="Pfam" id="PF02913">
    <property type="entry name" value="FAD-oxidase_C"/>
    <property type="match status" value="1"/>
</dbReference>
<evidence type="ECO:0000259" key="5">
    <source>
        <dbReference type="PROSITE" id="PS51387"/>
    </source>
</evidence>
<dbReference type="InterPro" id="IPR036318">
    <property type="entry name" value="FAD-bd_PCMH-like_sf"/>
</dbReference>
<keyword evidence="4" id="KW-0560">Oxidoreductase</keyword>
<proteinExistence type="predicted"/>
<dbReference type="RefSeq" id="WP_155324938.1">
    <property type="nucleotide sequence ID" value="NZ_AP021876.1"/>
</dbReference>
<dbReference type="Pfam" id="PF01565">
    <property type="entry name" value="FAD_binding_4"/>
    <property type="match status" value="1"/>
</dbReference>
<feature type="domain" description="FAD-binding PCMH-type" evidence="5">
    <location>
        <begin position="35"/>
        <end position="214"/>
    </location>
</feature>
<evidence type="ECO:0000313" key="6">
    <source>
        <dbReference type="EMBL" id="BBO85285.1"/>
    </source>
</evidence>
<dbReference type="PANTHER" id="PTHR42934:SF1">
    <property type="entry name" value="GLYCOLATE OXIDASE SUBUNIT GLCD"/>
    <property type="match status" value="1"/>
</dbReference>